<dbReference type="InterPro" id="IPR027417">
    <property type="entry name" value="P-loop_NTPase"/>
</dbReference>
<feature type="domain" description="ABC transporter" evidence="9">
    <location>
        <begin position="328"/>
        <end position="560"/>
    </location>
</feature>
<evidence type="ECO:0000313" key="12">
    <source>
        <dbReference type="Proteomes" id="UP001596306"/>
    </source>
</evidence>
<evidence type="ECO:0000256" key="4">
    <source>
        <dbReference type="ARBA" id="ARBA00022840"/>
    </source>
</evidence>
<comment type="subcellular location">
    <subcellularLocation>
        <location evidence="1">Cell membrane</location>
        <topology evidence="1">Multi-pass membrane protein</topology>
    </subcellularLocation>
</comment>
<dbReference type="EMBL" id="JBHSTP010000001">
    <property type="protein sequence ID" value="MFC6355927.1"/>
    <property type="molecule type" value="Genomic_DNA"/>
</dbReference>
<comment type="caution">
    <text evidence="11">The sequence shown here is derived from an EMBL/GenBank/DDBJ whole genome shotgun (WGS) entry which is preliminary data.</text>
</comment>
<dbReference type="PROSITE" id="PS50929">
    <property type="entry name" value="ABC_TM1F"/>
    <property type="match status" value="1"/>
</dbReference>
<evidence type="ECO:0000256" key="1">
    <source>
        <dbReference type="ARBA" id="ARBA00004651"/>
    </source>
</evidence>
<dbReference type="Pfam" id="PF00005">
    <property type="entry name" value="ABC_tran"/>
    <property type="match status" value="1"/>
</dbReference>
<evidence type="ECO:0000256" key="2">
    <source>
        <dbReference type="ARBA" id="ARBA00022692"/>
    </source>
</evidence>
<dbReference type="RefSeq" id="WP_386729431.1">
    <property type="nucleotide sequence ID" value="NZ_JBHSTP010000001.1"/>
</dbReference>
<evidence type="ECO:0000313" key="11">
    <source>
        <dbReference type="EMBL" id="MFC6355927.1"/>
    </source>
</evidence>
<keyword evidence="6 8" id="KW-0472">Membrane</keyword>
<dbReference type="InterPro" id="IPR017871">
    <property type="entry name" value="ABC_transporter-like_CS"/>
</dbReference>
<keyword evidence="12" id="KW-1185">Reference proteome</keyword>
<dbReference type="PANTHER" id="PTHR24221">
    <property type="entry name" value="ATP-BINDING CASSETTE SUB-FAMILY B"/>
    <property type="match status" value="1"/>
</dbReference>
<dbReference type="InterPro" id="IPR039421">
    <property type="entry name" value="Type_1_exporter"/>
</dbReference>
<dbReference type="SUPFAM" id="SSF90123">
    <property type="entry name" value="ABC transporter transmembrane region"/>
    <property type="match status" value="1"/>
</dbReference>
<evidence type="ECO:0000256" key="8">
    <source>
        <dbReference type="SAM" id="Phobius"/>
    </source>
</evidence>
<feature type="domain" description="ABC transmembrane type-1" evidence="10">
    <location>
        <begin position="15"/>
        <end position="298"/>
    </location>
</feature>
<dbReference type="Gene3D" id="3.40.50.300">
    <property type="entry name" value="P-loop containing nucleotide triphosphate hydrolases"/>
    <property type="match status" value="1"/>
</dbReference>
<reference evidence="12" key="1">
    <citation type="journal article" date="2019" name="Int. J. Syst. Evol. Microbiol.">
        <title>The Global Catalogue of Microorganisms (GCM) 10K type strain sequencing project: providing services to taxonomists for standard genome sequencing and annotation.</title>
        <authorList>
            <consortium name="The Broad Institute Genomics Platform"/>
            <consortium name="The Broad Institute Genome Sequencing Center for Infectious Disease"/>
            <person name="Wu L."/>
            <person name="Ma J."/>
        </authorList>
    </citation>
    <scope>NUCLEOTIDE SEQUENCE [LARGE SCALE GENOMIC DNA]</scope>
    <source>
        <strain evidence="12">CCUG 43304</strain>
    </source>
</reference>
<dbReference type="PROSITE" id="PS50893">
    <property type="entry name" value="ABC_TRANSPORTER_2"/>
    <property type="match status" value="1"/>
</dbReference>
<feature type="transmembrane region" description="Helical" evidence="8">
    <location>
        <begin position="51"/>
        <end position="75"/>
    </location>
</feature>
<dbReference type="Gene3D" id="1.20.1560.10">
    <property type="entry name" value="ABC transporter type 1, transmembrane domain"/>
    <property type="match status" value="1"/>
</dbReference>
<dbReference type="GO" id="GO:0005524">
    <property type="term" value="F:ATP binding"/>
    <property type="evidence" value="ECO:0007669"/>
    <property type="project" value="UniProtKB-KW"/>
</dbReference>
<dbReference type="InterPro" id="IPR003593">
    <property type="entry name" value="AAA+_ATPase"/>
</dbReference>
<dbReference type="PANTHER" id="PTHR24221:SF654">
    <property type="entry name" value="ATP-BINDING CASSETTE SUB-FAMILY B MEMBER 6"/>
    <property type="match status" value="1"/>
</dbReference>
<evidence type="ECO:0000259" key="9">
    <source>
        <dbReference type="PROSITE" id="PS50893"/>
    </source>
</evidence>
<sequence>MNHLGLLRPVRKHLILAAVLQAAAVLLALLPLLALIAFTSAWLTGDPAPGLGVVLAAVAGTLGSLAAAAAATLLTHRADADLTLRLQTRLAQTIRHLPVPVVTGHGAGRIKKVVHDDTGALHHLVAHTLLDATALAVTPLAGLIALALIDWRLALVSVLPLAAGIGWYVQAMRGSGTNFVEYATQQRRINTAIVDYVRGLPVAKVYGGPGSVQTRFQAAVTGFHDFFRVWSSGTAAVTTASWLVVTPALTVALLTLTGAAGLHLGWVTSTGLVAGVLLGPAISAPVAAAGPRLQAIRTGLSALASIGDFLGQPSLARGDGVPARDGAIRFDHVSYRYDDDRAALEDLTIDLPATGLIAIVGESGSGKSTLAALLAGFIDPTDGRILLGGMDLREVSEAALYERIGFVFQDTGLRQASIRDTLTGGRPTPEEDIVRAATAAAIHDDILALPHGYDTVVGDDTDLSGGQRQRLCLARALLRRPDVLVLDEATSAVDPATRVTLMDTLTSETAHRAVLLITHQLRTVTQAGQILVLDRGHLAGHGTHLELLDDCPAYRALWDAEPPKPPDNAEPPRSTITAERKDA</sequence>
<evidence type="ECO:0000259" key="10">
    <source>
        <dbReference type="PROSITE" id="PS50929"/>
    </source>
</evidence>
<keyword evidence="4 11" id="KW-0067">ATP-binding</keyword>
<feature type="transmembrane region" description="Helical" evidence="8">
    <location>
        <begin position="151"/>
        <end position="169"/>
    </location>
</feature>
<dbReference type="InterPro" id="IPR011527">
    <property type="entry name" value="ABC1_TM_dom"/>
</dbReference>
<evidence type="ECO:0000256" key="7">
    <source>
        <dbReference type="SAM" id="MobiDB-lite"/>
    </source>
</evidence>
<dbReference type="Pfam" id="PF00664">
    <property type="entry name" value="ABC_membrane"/>
    <property type="match status" value="1"/>
</dbReference>
<evidence type="ECO:0000256" key="5">
    <source>
        <dbReference type="ARBA" id="ARBA00022989"/>
    </source>
</evidence>
<dbReference type="InterPro" id="IPR003439">
    <property type="entry name" value="ABC_transporter-like_ATP-bd"/>
</dbReference>
<gene>
    <name evidence="11" type="ORF">ACFQB0_07380</name>
</gene>
<dbReference type="PROSITE" id="PS00211">
    <property type="entry name" value="ABC_TRANSPORTER_1"/>
    <property type="match status" value="1"/>
</dbReference>
<evidence type="ECO:0000256" key="6">
    <source>
        <dbReference type="ARBA" id="ARBA00023136"/>
    </source>
</evidence>
<feature type="transmembrane region" description="Helical" evidence="8">
    <location>
        <begin position="242"/>
        <end position="266"/>
    </location>
</feature>
<keyword evidence="3" id="KW-0547">Nucleotide-binding</keyword>
<dbReference type="SUPFAM" id="SSF52540">
    <property type="entry name" value="P-loop containing nucleoside triphosphate hydrolases"/>
    <property type="match status" value="1"/>
</dbReference>
<evidence type="ECO:0000256" key="3">
    <source>
        <dbReference type="ARBA" id="ARBA00022741"/>
    </source>
</evidence>
<name>A0ABW1VGB2_9MICO</name>
<organism evidence="11 12">
    <name type="scientific">Luethyella okanaganae</name>
    <dbReference type="NCBI Taxonomy" id="69372"/>
    <lineage>
        <taxon>Bacteria</taxon>
        <taxon>Bacillati</taxon>
        <taxon>Actinomycetota</taxon>
        <taxon>Actinomycetes</taxon>
        <taxon>Micrococcales</taxon>
        <taxon>Microbacteriaceae</taxon>
        <taxon>Luethyella</taxon>
    </lineage>
</organism>
<feature type="transmembrane region" description="Helical" evidence="8">
    <location>
        <begin position="124"/>
        <end position="145"/>
    </location>
</feature>
<feature type="transmembrane region" description="Helical" evidence="8">
    <location>
        <begin position="272"/>
        <end position="290"/>
    </location>
</feature>
<feature type="region of interest" description="Disordered" evidence="7">
    <location>
        <begin position="559"/>
        <end position="583"/>
    </location>
</feature>
<keyword evidence="2 8" id="KW-0812">Transmembrane</keyword>
<accession>A0ABW1VGB2</accession>
<protein>
    <submittedName>
        <fullName evidence="11">ABC transporter ATP-binding protein</fullName>
    </submittedName>
</protein>
<proteinExistence type="predicted"/>
<dbReference type="SMART" id="SM00382">
    <property type="entry name" value="AAA"/>
    <property type="match status" value="1"/>
</dbReference>
<dbReference type="Proteomes" id="UP001596306">
    <property type="component" value="Unassembled WGS sequence"/>
</dbReference>
<keyword evidence="5 8" id="KW-1133">Transmembrane helix</keyword>
<dbReference type="InterPro" id="IPR036640">
    <property type="entry name" value="ABC1_TM_sf"/>
</dbReference>